<dbReference type="Gene3D" id="1.25.40.280">
    <property type="entry name" value="alix/aip1 like domains"/>
    <property type="match status" value="1"/>
</dbReference>
<proteinExistence type="inferred from homology"/>
<sequence>MSIIYAFELPTIGQLPLARHIRFSSPSESSIKLVNAADADRALLQSLLKLNQKLNRQDLLKLVTALDSYSTSLFRLLQLLKEEGDLTNGPINTLRSSWELPFKSIGLTSRFVDGKRSDINFIKYESGMVVLTYALTLCSMAEYVVDFGSTTEDDSYQKLSKQKPGQDLRWKRSRTYLTKAGSMINYLLDMSSVVDPVSFHELSTDTPVELQSSTLMVLKNMISGSLHLNLLYSHLHGDIVYSAGLLSRISIFIASEFSRAAALLGTKQKTSAKVKDKVSFKNLSIRRGKRNDPRDSSSDDESLSYISENNISGTAKKNFNPGNSTSFSTGHGVTDDLRYWLSCAESYAMASAANFLAQKSSKEKEVGKAIALCKLSLYHLDEASKRGSKILALRRAQDSSIKSLNDRCSDLKKSVRQELASYEYENDHITFKKVEDLETAAKDWPSGMVVLDLQKENWKPSLNEFESGEELITGHKGNEGSYF</sequence>
<comment type="similarity">
    <text evidence="1">Belongs to the palC family.</text>
</comment>
<dbReference type="InterPro" id="IPR038499">
    <property type="entry name" value="BRO1_sf"/>
</dbReference>
<dbReference type="PANTHER" id="PTHR40463">
    <property type="entry name" value="PH-RESPONSE REGULATOR PROTEIN PALC"/>
    <property type="match status" value="1"/>
</dbReference>
<dbReference type="Proteomes" id="UP000095009">
    <property type="component" value="Unassembled WGS sequence"/>
</dbReference>
<dbReference type="SMART" id="SM01041">
    <property type="entry name" value="BRO1"/>
    <property type="match status" value="1"/>
</dbReference>
<keyword evidence="5" id="KW-1185">Reference proteome</keyword>
<evidence type="ECO:0000256" key="1">
    <source>
        <dbReference type="ARBA" id="ARBA00010997"/>
    </source>
</evidence>
<organism evidence="4 5">
    <name type="scientific">Nadsonia fulvescens var. elongata DSM 6958</name>
    <dbReference type="NCBI Taxonomy" id="857566"/>
    <lineage>
        <taxon>Eukaryota</taxon>
        <taxon>Fungi</taxon>
        <taxon>Dikarya</taxon>
        <taxon>Ascomycota</taxon>
        <taxon>Saccharomycotina</taxon>
        <taxon>Dipodascomycetes</taxon>
        <taxon>Dipodascales</taxon>
        <taxon>Dipodascales incertae sedis</taxon>
        <taxon>Nadsonia</taxon>
    </lineage>
</organism>
<accession>A0A1E3PSJ5</accession>
<feature type="domain" description="BRO1" evidence="3">
    <location>
        <begin position="3"/>
        <end position="462"/>
    </location>
</feature>
<dbReference type="AlphaFoldDB" id="A0A1E3PSJ5"/>
<protein>
    <recommendedName>
        <fullName evidence="2">pH-response regulator protein palC</fullName>
    </recommendedName>
</protein>
<dbReference type="GO" id="GO:0005886">
    <property type="term" value="C:plasma membrane"/>
    <property type="evidence" value="ECO:0007669"/>
    <property type="project" value="TreeGrafter"/>
</dbReference>
<evidence type="ECO:0000256" key="2">
    <source>
        <dbReference type="ARBA" id="ARBA00022193"/>
    </source>
</evidence>
<feature type="non-terminal residue" evidence="4">
    <location>
        <position position="1"/>
    </location>
</feature>
<evidence type="ECO:0000313" key="4">
    <source>
        <dbReference type="EMBL" id="ODQ68310.1"/>
    </source>
</evidence>
<gene>
    <name evidence="4" type="ORF">NADFUDRAFT_81312</name>
</gene>
<evidence type="ECO:0000313" key="5">
    <source>
        <dbReference type="Proteomes" id="UP000095009"/>
    </source>
</evidence>
<dbReference type="EMBL" id="KV454406">
    <property type="protein sequence ID" value="ODQ68310.1"/>
    <property type="molecule type" value="Genomic_DNA"/>
</dbReference>
<dbReference type="InterPro" id="IPR037505">
    <property type="entry name" value="pH-resp_palC"/>
</dbReference>
<dbReference type="PANTHER" id="PTHR40463:SF1">
    <property type="entry name" value="PH-RESPONSE REGULATOR PROTEIN PALC"/>
    <property type="match status" value="1"/>
</dbReference>
<reference evidence="4 5" key="1">
    <citation type="journal article" date="2016" name="Proc. Natl. Acad. Sci. U.S.A.">
        <title>Comparative genomics of biotechnologically important yeasts.</title>
        <authorList>
            <person name="Riley R."/>
            <person name="Haridas S."/>
            <person name="Wolfe K.H."/>
            <person name="Lopes M.R."/>
            <person name="Hittinger C.T."/>
            <person name="Goeker M."/>
            <person name="Salamov A.A."/>
            <person name="Wisecaver J.H."/>
            <person name="Long T.M."/>
            <person name="Calvey C.H."/>
            <person name="Aerts A.L."/>
            <person name="Barry K.W."/>
            <person name="Choi C."/>
            <person name="Clum A."/>
            <person name="Coughlan A.Y."/>
            <person name="Deshpande S."/>
            <person name="Douglass A.P."/>
            <person name="Hanson S.J."/>
            <person name="Klenk H.-P."/>
            <person name="LaButti K.M."/>
            <person name="Lapidus A."/>
            <person name="Lindquist E.A."/>
            <person name="Lipzen A.M."/>
            <person name="Meier-Kolthoff J.P."/>
            <person name="Ohm R.A."/>
            <person name="Otillar R.P."/>
            <person name="Pangilinan J.L."/>
            <person name="Peng Y."/>
            <person name="Rokas A."/>
            <person name="Rosa C.A."/>
            <person name="Scheuner C."/>
            <person name="Sibirny A.A."/>
            <person name="Slot J.C."/>
            <person name="Stielow J.B."/>
            <person name="Sun H."/>
            <person name="Kurtzman C.P."/>
            <person name="Blackwell M."/>
            <person name="Grigoriev I.V."/>
            <person name="Jeffries T.W."/>
        </authorList>
    </citation>
    <scope>NUCLEOTIDE SEQUENCE [LARGE SCALE GENOMIC DNA]</scope>
    <source>
        <strain evidence="4 5">DSM 6958</strain>
    </source>
</reference>
<dbReference type="InterPro" id="IPR004328">
    <property type="entry name" value="BRO1_dom"/>
</dbReference>
<evidence type="ECO:0000259" key="3">
    <source>
        <dbReference type="SMART" id="SM01041"/>
    </source>
</evidence>
<dbReference type="GO" id="GO:0071467">
    <property type="term" value="P:cellular response to pH"/>
    <property type="evidence" value="ECO:0007669"/>
    <property type="project" value="InterPro"/>
</dbReference>
<dbReference type="STRING" id="857566.A0A1E3PSJ5"/>
<name>A0A1E3PSJ5_9ASCO</name>